<keyword evidence="3" id="KW-1185">Reference proteome</keyword>
<organism evidence="2 3">
    <name type="scientific">Rosistilla carotiformis</name>
    <dbReference type="NCBI Taxonomy" id="2528017"/>
    <lineage>
        <taxon>Bacteria</taxon>
        <taxon>Pseudomonadati</taxon>
        <taxon>Planctomycetota</taxon>
        <taxon>Planctomycetia</taxon>
        <taxon>Pirellulales</taxon>
        <taxon>Pirellulaceae</taxon>
        <taxon>Rosistilla</taxon>
    </lineage>
</organism>
<feature type="domain" description="Gamma-glutamylcyclotransferase AIG2-like" evidence="1">
    <location>
        <begin position="177"/>
        <end position="286"/>
    </location>
</feature>
<keyword evidence="2" id="KW-0808">Transferase</keyword>
<dbReference type="InterPro" id="IPR013024">
    <property type="entry name" value="GGCT-like"/>
</dbReference>
<dbReference type="InterPro" id="IPR009288">
    <property type="entry name" value="AIG2-like_dom"/>
</dbReference>
<evidence type="ECO:0000313" key="3">
    <source>
        <dbReference type="Proteomes" id="UP000315082"/>
    </source>
</evidence>
<dbReference type="Gene3D" id="3.10.490.10">
    <property type="entry name" value="Gamma-glutamyl cyclotransferase-like"/>
    <property type="match status" value="1"/>
</dbReference>
<dbReference type="KEGG" id="rcf:Poly24_32640"/>
<dbReference type="Proteomes" id="UP000315082">
    <property type="component" value="Chromosome"/>
</dbReference>
<dbReference type="CDD" id="cd06661">
    <property type="entry name" value="GGCT_like"/>
    <property type="match status" value="1"/>
</dbReference>
<protein>
    <submittedName>
        <fullName evidence="2">Gamma-L-glutamyl-butirosin B gamma-glutamyl cyclotransferase</fullName>
        <ecNumber evidence="2">4.3.2.6</ecNumber>
    </submittedName>
</protein>
<dbReference type="EC" id="4.3.2.6" evidence="2"/>
<keyword evidence="2" id="KW-0456">Lyase</keyword>
<dbReference type="SUPFAM" id="SSF110857">
    <property type="entry name" value="Gamma-glutamyl cyclotransferase-like"/>
    <property type="match status" value="1"/>
</dbReference>
<proteinExistence type="predicted"/>
<name>A0A518JVJ0_9BACT</name>
<accession>A0A518JVJ0</accession>
<gene>
    <name evidence="2" type="primary">btrG</name>
    <name evidence="2" type="ORF">Poly24_32640</name>
</gene>
<dbReference type="EMBL" id="CP036348">
    <property type="protein sequence ID" value="QDV69548.1"/>
    <property type="molecule type" value="Genomic_DNA"/>
</dbReference>
<dbReference type="InterPro" id="IPR036568">
    <property type="entry name" value="GGCT-like_sf"/>
</dbReference>
<reference evidence="2 3" key="1">
    <citation type="submission" date="2019-02" db="EMBL/GenBank/DDBJ databases">
        <title>Deep-cultivation of Planctomycetes and their phenomic and genomic characterization uncovers novel biology.</title>
        <authorList>
            <person name="Wiegand S."/>
            <person name="Jogler M."/>
            <person name="Boedeker C."/>
            <person name="Pinto D."/>
            <person name="Vollmers J."/>
            <person name="Rivas-Marin E."/>
            <person name="Kohn T."/>
            <person name="Peeters S.H."/>
            <person name="Heuer A."/>
            <person name="Rast P."/>
            <person name="Oberbeckmann S."/>
            <person name="Bunk B."/>
            <person name="Jeske O."/>
            <person name="Meyerdierks A."/>
            <person name="Storesund J.E."/>
            <person name="Kallscheuer N."/>
            <person name="Luecker S."/>
            <person name="Lage O.M."/>
            <person name="Pohl T."/>
            <person name="Merkel B.J."/>
            <person name="Hornburger P."/>
            <person name="Mueller R.-W."/>
            <person name="Bruemmer F."/>
            <person name="Labrenz M."/>
            <person name="Spormann A.M."/>
            <person name="Op den Camp H."/>
            <person name="Overmann J."/>
            <person name="Amann R."/>
            <person name="Jetten M.S.M."/>
            <person name="Mascher T."/>
            <person name="Medema M.H."/>
            <person name="Devos D.P."/>
            <person name="Kaster A.-K."/>
            <person name="Ovreas L."/>
            <person name="Rohde M."/>
            <person name="Galperin M.Y."/>
            <person name="Jogler C."/>
        </authorList>
    </citation>
    <scope>NUCLEOTIDE SEQUENCE [LARGE SCALE GENOMIC DNA]</scope>
    <source>
        <strain evidence="2 3">Poly24</strain>
    </source>
</reference>
<dbReference type="AlphaFoldDB" id="A0A518JVJ0"/>
<dbReference type="Pfam" id="PF06094">
    <property type="entry name" value="GGACT"/>
    <property type="match status" value="1"/>
</dbReference>
<evidence type="ECO:0000313" key="2">
    <source>
        <dbReference type="EMBL" id="QDV69548.1"/>
    </source>
</evidence>
<dbReference type="GO" id="GO:0016740">
    <property type="term" value="F:transferase activity"/>
    <property type="evidence" value="ECO:0007669"/>
    <property type="project" value="UniProtKB-KW"/>
</dbReference>
<dbReference type="GO" id="GO:0016829">
    <property type="term" value="F:lyase activity"/>
    <property type="evidence" value="ECO:0007669"/>
    <property type="project" value="UniProtKB-KW"/>
</dbReference>
<evidence type="ECO:0000259" key="1">
    <source>
        <dbReference type="Pfam" id="PF06094"/>
    </source>
</evidence>
<sequence>MSAFSLLGWSLSETGGLRLRQFLCRPPASDGVQEISGWAESFNEFEFLFDTQRRGTTDRKRLITPTRGGPPCPQMNQNRITTPHFTCNRKCKTVPPLSSIIKPASPGFRRRNAVAPTRLLAANEPACVYNKHDAAISAVKAFRGSAAWIALARCFSGEGWENDWVMASEAMDEAAMIFVYGTLKRGECRERMWPKGPLKVEEAFVRGCLYNLGPYPAMIAGEDWIAGEVWSIAEKDLAETIDALDEIEGFDPASDNNLYTRVRINWYAAPDDSAKRGTASTYHYARTARLRASQRMTATDDGCVRWTASR</sequence>